<feature type="region of interest" description="Disordered" evidence="1">
    <location>
        <begin position="86"/>
        <end position="143"/>
    </location>
</feature>
<comment type="caution">
    <text evidence="2">The sequence shown here is derived from an EMBL/GenBank/DDBJ whole genome shotgun (WGS) entry which is preliminary data.</text>
</comment>
<reference evidence="2 3" key="1">
    <citation type="submission" date="2024-07" db="EMBL/GenBank/DDBJ databases">
        <title>Section-level genome sequencing and comparative genomics of Aspergillus sections Usti and Cavernicolus.</title>
        <authorList>
            <consortium name="Lawrence Berkeley National Laboratory"/>
            <person name="Nybo J.L."/>
            <person name="Vesth T.C."/>
            <person name="Theobald S."/>
            <person name="Frisvad J.C."/>
            <person name="Larsen T.O."/>
            <person name="Kjaerboelling I."/>
            <person name="Rothschild-Mancinelli K."/>
            <person name="Lyhne E.K."/>
            <person name="Kogle M.E."/>
            <person name="Barry K."/>
            <person name="Clum A."/>
            <person name="Na H."/>
            <person name="Ledsgaard L."/>
            <person name="Lin J."/>
            <person name="Lipzen A."/>
            <person name="Kuo A."/>
            <person name="Riley R."/>
            <person name="Mondo S."/>
            <person name="Labutti K."/>
            <person name="Haridas S."/>
            <person name="Pangalinan J."/>
            <person name="Salamov A.A."/>
            <person name="Simmons B.A."/>
            <person name="Magnuson J.K."/>
            <person name="Chen J."/>
            <person name="Drula E."/>
            <person name="Henrissat B."/>
            <person name="Wiebenga A."/>
            <person name="Lubbers R.J."/>
            <person name="Gomes A.C."/>
            <person name="Makela M.R."/>
            <person name="Stajich J."/>
            <person name="Grigoriev I.V."/>
            <person name="Mortensen U.H."/>
            <person name="De Vries R.P."/>
            <person name="Baker S.E."/>
            <person name="Andersen M.R."/>
        </authorList>
    </citation>
    <scope>NUCLEOTIDE SEQUENCE [LARGE SCALE GENOMIC DNA]</scope>
    <source>
        <strain evidence="2 3">CBS 123904</strain>
    </source>
</reference>
<feature type="compositionally biased region" description="Polar residues" evidence="1">
    <location>
        <begin position="124"/>
        <end position="136"/>
    </location>
</feature>
<keyword evidence="3" id="KW-1185">Reference proteome</keyword>
<evidence type="ECO:0000313" key="3">
    <source>
        <dbReference type="Proteomes" id="UP001610446"/>
    </source>
</evidence>
<evidence type="ECO:0000313" key="2">
    <source>
        <dbReference type="EMBL" id="KAL2849231.1"/>
    </source>
</evidence>
<evidence type="ECO:0000256" key="1">
    <source>
        <dbReference type="SAM" id="MobiDB-lite"/>
    </source>
</evidence>
<name>A0ABR4KAC3_9EURO</name>
<dbReference type="EMBL" id="JBFXLU010000044">
    <property type="protein sequence ID" value="KAL2849231.1"/>
    <property type="molecule type" value="Genomic_DNA"/>
</dbReference>
<organism evidence="2 3">
    <name type="scientific">Aspergillus pseudoustus</name>
    <dbReference type="NCBI Taxonomy" id="1810923"/>
    <lineage>
        <taxon>Eukaryota</taxon>
        <taxon>Fungi</taxon>
        <taxon>Dikarya</taxon>
        <taxon>Ascomycota</taxon>
        <taxon>Pezizomycotina</taxon>
        <taxon>Eurotiomycetes</taxon>
        <taxon>Eurotiomycetidae</taxon>
        <taxon>Eurotiales</taxon>
        <taxon>Aspergillaceae</taxon>
        <taxon>Aspergillus</taxon>
        <taxon>Aspergillus subgen. Nidulantes</taxon>
    </lineage>
</organism>
<accession>A0ABR4KAC3</accession>
<sequence>MPCNHMCKTPCKDTHTCSCGCEESRRLESLALQQAEAGVTGRWVVAETEERRNSVQRAAIAKYQAYANGGSKEHDEILDQLAESQLQRNQPMGADTRLLPDSDNPVNSVSPIETGCSLAKNEGTGANKQKPANQPEGSLLDYW</sequence>
<proteinExistence type="predicted"/>
<protein>
    <submittedName>
        <fullName evidence="2">Uncharacterized protein</fullName>
    </submittedName>
</protein>
<gene>
    <name evidence="2" type="ORF">BJY01DRAFT_147051</name>
</gene>
<dbReference type="Proteomes" id="UP001610446">
    <property type="component" value="Unassembled WGS sequence"/>
</dbReference>